<name>A0A6A6SXP6_9PLEO</name>
<protein>
    <submittedName>
        <fullName evidence="2">HET-domain-containing protein</fullName>
    </submittedName>
</protein>
<dbReference type="Proteomes" id="UP000799324">
    <property type="component" value="Unassembled WGS sequence"/>
</dbReference>
<reference evidence="2" key="1">
    <citation type="journal article" date="2020" name="Stud. Mycol.">
        <title>101 Dothideomycetes genomes: a test case for predicting lifestyles and emergence of pathogens.</title>
        <authorList>
            <person name="Haridas S."/>
            <person name="Albert R."/>
            <person name="Binder M."/>
            <person name="Bloem J."/>
            <person name="Labutti K."/>
            <person name="Salamov A."/>
            <person name="Andreopoulos B."/>
            <person name="Baker S."/>
            <person name="Barry K."/>
            <person name="Bills G."/>
            <person name="Bluhm B."/>
            <person name="Cannon C."/>
            <person name="Castanera R."/>
            <person name="Culley D."/>
            <person name="Daum C."/>
            <person name="Ezra D."/>
            <person name="Gonzalez J."/>
            <person name="Henrissat B."/>
            <person name="Kuo A."/>
            <person name="Liang C."/>
            <person name="Lipzen A."/>
            <person name="Lutzoni F."/>
            <person name="Magnuson J."/>
            <person name="Mondo S."/>
            <person name="Nolan M."/>
            <person name="Ohm R."/>
            <person name="Pangilinan J."/>
            <person name="Park H.-J."/>
            <person name="Ramirez L."/>
            <person name="Alfaro M."/>
            <person name="Sun H."/>
            <person name="Tritt A."/>
            <person name="Yoshinaga Y."/>
            <person name="Zwiers L.-H."/>
            <person name="Turgeon B."/>
            <person name="Goodwin S."/>
            <person name="Spatafora J."/>
            <person name="Crous P."/>
            <person name="Grigoriev I."/>
        </authorList>
    </citation>
    <scope>NUCLEOTIDE SEQUENCE</scope>
    <source>
        <strain evidence="2">CBS 122681</strain>
    </source>
</reference>
<dbReference type="OrthoDB" id="2958217at2759"/>
<organism evidence="2 3">
    <name type="scientific">Lophiostoma macrostomum CBS 122681</name>
    <dbReference type="NCBI Taxonomy" id="1314788"/>
    <lineage>
        <taxon>Eukaryota</taxon>
        <taxon>Fungi</taxon>
        <taxon>Dikarya</taxon>
        <taxon>Ascomycota</taxon>
        <taxon>Pezizomycotina</taxon>
        <taxon>Dothideomycetes</taxon>
        <taxon>Pleosporomycetidae</taxon>
        <taxon>Pleosporales</taxon>
        <taxon>Lophiostomataceae</taxon>
        <taxon>Lophiostoma</taxon>
    </lineage>
</organism>
<keyword evidence="3" id="KW-1185">Reference proteome</keyword>
<dbReference type="EMBL" id="MU004438">
    <property type="protein sequence ID" value="KAF2650974.1"/>
    <property type="molecule type" value="Genomic_DNA"/>
</dbReference>
<dbReference type="InterPro" id="IPR010730">
    <property type="entry name" value="HET"/>
</dbReference>
<sequence length="825" mass="92280">MQCVVCADVFDCRYTLGEAATWQERMKGYSDVSPYAQFHMSFGSFKLAVEGNCPLCNMLWAELKMGEYDASNEPFSMAFAIRSEPLDYLAALKFVIVRDARVTQKTATLRITTLSEKSFQKTETGELFRVEDTALALLGMDGMRGKSLENEEIGLRHRVMNLKLSKEDLFPIESNSGSDRTLKLARAWLHECCANHAYCDMHMSGTQSQRLPKRVMTLGVNGAGVKTVQLHQAKNDDNASYATLTHRWGSLKPMELVEANEASLKVGIELSLLPKTFQDAMLVADALGIKYVWIDSLCIQQDSADDWREQSRLMGNIYRYATVNIAATAAEDSSVGMFRDRDPVAITPVQVSLSWETVPWVLNRAGTTQCLLYPSSLWDEQVERSPLATRGWIFQERLLSTRVLHFTRNQVFWECPCSNACEIFPSGRPFFGVSGRTTSFQRLLYELPTESPSQCAADHNTVQQVSLAETYRKWAQLVEAYSNCQFTKPTDKLVALEGVASEMAQRLRGFDVYWLGHWRRYLPWELLWVAATRSSEDSRSATLFNATRSKRHPIAPTWSWASLDGGIIPFDLRLANVGNAQEAPPAFDPNSPNTLLPIIDSLEPPWWEGHRLHQTALLITVTDVVTTEQHGSPGAMSNQSTLLEFSTLNKSQSEYQGVLSAAHRPDENSYLELNGVILDAKLNPLRRQGAETMECWGAVFGYAGDHHALPSDHKFATLLALDDFEYFKEALLPYVKEENYPNRLVVLPIAWIDGGLEGLLLQELSDKVTSPGVDASSLNPDVRNSAVACFERVGKIEGKNVAARDGAWGDVSTINSGKKTTIRIY</sequence>
<dbReference type="PANTHER" id="PTHR33112">
    <property type="entry name" value="DOMAIN PROTEIN, PUTATIVE-RELATED"/>
    <property type="match status" value="1"/>
</dbReference>
<evidence type="ECO:0000313" key="3">
    <source>
        <dbReference type="Proteomes" id="UP000799324"/>
    </source>
</evidence>
<proteinExistence type="predicted"/>
<dbReference type="PANTHER" id="PTHR33112:SF10">
    <property type="entry name" value="TOL"/>
    <property type="match status" value="1"/>
</dbReference>
<dbReference type="AlphaFoldDB" id="A0A6A6SXP6"/>
<accession>A0A6A6SXP6</accession>
<gene>
    <name evidence="2" type="ORF">K491DRAFT_696813</name>
</gene>
<feature type="domain" description="Heterokaryon incompatibility" evidence="1">
    <location>
        <begin position="241"/>
        <end position="396"/>
    </location>
</feature>
<dbReference type="Pfam" id="PF06985">
    <property type="entry name" value="HET"/>
    <property type="match status" value="1"/>
</dbReference>
<evidence type="ECO:0000313" key="2">
    <source>
        <dbReference type="EMBL" id="KAF2650974.1"/>
    </source>
</evidence>
<evidence type="ECO:0000259" key="1">
    <source>
        <dbReference type="Pfam" id="PF06985"/>
    </source>
</evidence>